<evidence type="ECO:0000313" key="2">
    <source>
        <dbReference type="Proteomes" id="UP000823895"/>
    </source>
</evidence>
<comment type="caution">
    <text evidence="1">The sequence shown here is derived from an EMBL/GenBank/DDBJ whole genome shotgun (WGS) entry which is preliminary data.</text>
</comment>
<proteinExistence type="predicted"/>
<dbReference type="AlphaFoldDB" id="A0A9D2T1X8"/>
<dbReference type="Proteomes" id="UP000823895">
    <property type="component" value="Unassembled WGS sequence"/>
</dbReference>
<evidence type="ECO:0000313" key="1">
    <source>
        <dbReference type="EMBL" id="HJC42105.1"/>
    </source>
</evidence>
<protein>
    <submittedName>
        <fullName evidence="1">NusG domain II-containing protein</fullName>
    </submittedName>
</protein>
<dbReference type="EMBL" id="DWWI01000006">
    <property type="protein sequence ID" value="HJC42105.1"/>
    <property type="molecule type" value="Genomic_DNA"/>
</dbReference>
<organism evidence="1 2">
    <name type="scientific">Candidatus Mediterraneibacter gallistercoris</name>
    <dbReference type="NCBI Taxonomy" id="2838671"/>
    <lineage>
        <taxon>Bacteria</taxon>
        <taxon>Bacillati</taxon>
        <taxon>Bacillota</taxon>
        <taxon>Clostridia</taxon>
        <taxon>Lachnospirales</taxon>
        <taxon>Lachnospiraceae</taxon>
        <taxon>Mediterraneibacter</taxon>
    </lineage>
</organism>
<gene>
    <name evidence="1" type="ORF">H9756_00225</name>
</gene>
<dbReference type="InterPro" id="IPR038690">
    <property type="entry name" value="NusG_2_sf"/>
</dbReference>
<dbReference type="Pfam" id="PF07009">
    <property type="entry name" value="NusG_II"/>
    <property type="match status" value="1"/>
</dbReference>
<reference evidence="1" key="2">
    <citation type="submission" date="2021-04" db="EMBL/GenBank/DDBJ databases">
        <authorList>
            <person name="Gilroy R."/>
        </authorList>
    </citation>
    <scope>NUCLEOTIDE SEQUENCE</scope>
    <source>
        <strain evidence="1">CHK165-2605</strain>
    </source>
</reference>
<sequence length="118" mass="12790">MKRSDLILAAAVLAAAALILAFQFFRQDSGKHLVEISVDGDIFGTYDLTEDQTIEINDTNRVVIEDGEARMVWADCPDQICVNHRAVSKNGESIICLPNQVVVAVISSEESGLDAVAQ</sequence>
<accession>A0A9D2T1X8</accession>
<dbReference type="CDD" id="cd09911">
    <property type="entry name" value="Lin0431_like"/>
    <property type="match status" value="1"/>
</dbReference>
<reference evidence="1" key="1">
    <citation type="journal article" date="2021" name="PeerJ">
        <title>Extensive microbial diversity within the chicken gut microbiome revealed by metagenomics and culture.</title>
        <authorList>
            <person name="Gilroy R."/>
            <person name="Ravi A."/>
            <person name="Getino M."/>
            <person name="Pursley I."/>
            <person name="Horton D.L."/>
            <person name="Alikhan N.F."/>
            <person name="Baker D."/>
            <person name="Gharbi K."/>
            <person name="Hall N."/>
            <person name="Watson M."/>
            <person name="Adriaenssens E.M."/>
            <person name="Foster-Nyarko E."/>
            <person name="Jarju S."/>
            <person name="Secka A."/>
            <person name="Antonio M."/>
            <person name="Oren A."/>
            <person name="Chaudhuri R.R."/>
            <person name="La Ragione R."/>
            <person name="Hildebrand F."/>
            <person name="Pallen M.J."/>
        </authorList>
    </citation>
    <scope>NUCLEOTIDE SEQUENCE</scope>
    <source>
        <strain evidence="1">CHK165-2605</strain>
    </source>
</reference>
<name>A0A9D2T1X8_9FIRM</name>
<dbReference type="Gene3D" id="2.60.320.10">
    <property type="entry name" value="N-utilization substance G protein NusG, insert domain"/>
    <property type="match status" value="1"/>
</dbReference>